<accession>A0A7J6FQQ6</accession>
<dbReference type="AlphaFoldDB" id="A0A7J6FQQ6"/>
<gene>
    <name evidence="1" type="ORF">G4B88_008836</name>
</gene>
<dbReference type="Proteomes" id="UP000583929">
    <property type="component" value="Unassembled WGS sequence"/>
</dbReference>
<reference evidence="1 2" key="1">
    <citation type="journal article" date="2020" name="bioRxiv">
        <title>Sequence and annotation of 42 cannabis genomes reveals extensive copy number variation in cannabinoid synthesis and pathogen resistance genes.</title>
        <authorList>
            <person name="Mckernan K.J."/>
            <person name="Helbert Y."/>
            <person name="Kane L.T."/>
            <person name="Ebling H."/>
            <person name="Zhang L."/>
            <person name="Liu B."/>
            <person name="Eaton Z."/>
            <person name="Mclaughlin S."/>
            <person name="Kingan S."/>
            <person name="Baybayan P."/>
            <person name="Concepcion G."/>
            <person name="Jordan M."/>
            <person name="Riva A."/>
            <person name="Barbazuk W."/>
            <person name="Harkins T."/>
        </authorList>
    </citation>
    <scope>NUCLEOTIDE SEQUENCE [LARGE SCALE GENOMIC DNA]</scope>
    <source>
        <strain evidence="2">cv. Jamaican Lion 4</strain>
        <tissue evidence="1">Leaf</tissue>
    </source>
</reference>
<sequence>MHHQQHNNGLLSYHSCNEIFDVPKLSDGDVASALLIEDRESIVELAIEGFGLHVLSHEVQESREIEGRSELFLGDNGFI</sequence>
<organism evidence="1 2">
    <name type="scientific">Cannabis sativa</name>
    <name type="common">Hemp</name>
    <name type="synonym">Marijuana</name>
    <dbReference type="NCBI Taxonomy" id="3483"/>
    <lineage>
        <taxon>Eukaryota</taxon>
        <taxon>Viridiplantae</taxon>
        <taxon>Streptophyta</taxon>
        <taxon>Embryophyta</taxon>
        <taxon>Tracheophyta</taxon>
        <taxon>Spermatophyta</taxon>
        <taxon>Magnoliopsida</taxon>
        <taxon>eudicotyledons</taxon>
        <taxon>Gunneridae</taxon>
        <taxon>Pentapetalae</taxon>
        <taxon>rosids</taxon>
        <taxon>fabids</taxon>
        <taxon>Rosales</taxon>
        <taxon>Cannabaceae</taxon>
        <taxon>Cannabis</taxon>
    </lineage>
</organism>
<proteinExistence type="predicted"/>
<comment type="caution">
    <text evidence="1">The sequence shown here is derived from an EMBL/GenBank/DDBJ whole genome shotgun (WGS) entry which is preliminary data.</text>
</comment>
<evidence type="ECO:0000313" key="1">
    <source>
        <dbReference type="EMBL" id="KAF4373043.1"/>
    </source>
</evidence>
<evidence type="ECO:0000313" key="2">
    <source>
        <dbReference type="Proteomes" id="UP000583929"/>
    </source>
</evidence>
<name>A0A7J6FQQ6_CANSA</name>
<protein>
    <submittedName>
        <fullName evidence="1">Uncharacterized protein</fullName>
    </submittedName>
</protein>
<keyword evidence="2" id="KW-1185">Reference proteome</keyword>
<dbReference type="EMBL" id="JAATIQ010000181">
    <property type="protein sequence ID" value="KAF4373043.1"/>
    <property type="molecule type" value="Genomic_DNA"/>
</dbReference>